<gene>
    <name evidence="1" type="ORF">HSBAA_46880</name>
</gene>
<dbReference type="Proteomes" id="UP000320231">
    <property type="component" value="Chromosome"/>
</dbReference>
<dbReference type="EMBL" id="AP019514">
    <property type="protein sequence ID" value="BBI63382.1"/>
    <property type="molecule type" value="Genomic_DNA"/>
</dbReference>
<protein>
    <submittedName>
        <fullName evidence="1">Uncharacterized protein</fullName>
    </submittedName>
</protein>
<dbReference type="SUPFAM" id="SSF53383">
    <property type="entry name" value="PLP-dependent transferases"/>
    <property type="match status" value="1"/>
</dbReference>
<dbReference type="KEGG" id="hsr:HSBAA_46880"/>
<evidence type="ECO:0000313" key="1">
    <source>
        <dbReference type="EMBL" id="BBI63382.1"/>
    </source>
</evidence>
<proteinExistence type="predicted"/>
<name>A0A455UB14_9GAMM</name>
<dbReference type="Gene3D" id="3.90.1150.10">
    <property type="entry name" value="Aspartate Aminotransferase, domain 1"/>
    <property type="match status" value="1"/>
</dbReference>
<dbReference type="InterPro" id="IPR015424">
    <property type="entry name" value="PyrdxlP-dep_Trfase"/>
</dbReference>
<organism evidence="1 2">
    <name type="scientific">Vreelandella sulfidaeris</name>
    <dbReference type="NCBI Taxonomy" id="115553"/>
    <lineage>
        <taxon>Bacteria</taxon>
        <taxon>Pseudomonadati</taxon>
        <taxon>Pseudomonadota</taxon>
        <taxon>Gammaproteobacteria</taxon>
        <taxon>Oceanospirillales</taxon>
        <taxon>Halomonadaceae</taxon>
        <taxon>Vreelandella</taxon>
    </lineage>
</organism>
<dbReference type="InterPro" id="IPR015422">
    <property type="entry name" value="PyrdxlP-dep_Trfase_small"/>
</dbReference>
<evidence type="ECO:0000313" key="2">
    <source>
        <dbReference type="Proteomes" id="UP000320231"/>
    </source>
</evidence>
<reference evidence="1 2" key="1">
    <citation type="journal article" date="2019" name="Microbiol. Resour. Announc.">
        <title>Complete Genome Sequence of Halomonas sulfidaeris Strain Esulfide1 Isolated from a Metal Sulfide Rock at a Depth of 2,200 Meters, Obtained Using Nanopore Sequencing.</title>
        <authorList>
            <person name="Saito M."/>
            <person name="Nishigata A."/>
            <person name="Galipon J."/>
            <person name="Arakawa K."/>
        </authorList>
    </citation>
    <scope>NUCLEOTIDE SEQUENCE [LARGE SCALE GENOMIC DNA]</scope>
    <source>
        <strain evidence="1 2">ATCC BAA-803</strain>
    </source>
</reference>
<sequence length="60" mass="6997">MSHTPSRQDYDHYMTPNYSPQQVIPVRGEGSRLWDQQGREYIDFAGVLLLTPWVTVIRCS</sequence>
<accession>A0A455UB14</accession>
<dbReference type="AlphaFoldDB" id="A0A455UB14"/>